<dbReference type="RefSeq" id="WP_271186683.1">
    <property type="nucleotide sequence ID" value="NZ_BSFE01000004.1"/>
</dbReference>
<keyword evidence="3" id="KW-0378">Hydrolase</keyword>
<dbReference type="PANTHER" id="PTHR43283">
    <property type="entry name" value="BETA-LACTAMASE-RELATED"/>
    <property type="match status" value="1"/>
</dbReference>
<evidence type="ECO:0000313" key="4">
    <source>
        <dbReference type="Proteomes" id="UP001143486"/>
    </source>
</evidence>
<evidence type="ECO:0000256" key="1">
    <source>
        <dbReference type="SAM" id="SignalP"/>
    </source>
</evidence>
<dbReference type="InterPro" id="IPR050789">
    <property type="entry name" value="Diverse_Enzym_Activities"/>
</dbReference>
<evidence type="ECO:0000313" key="3">
    <source>
        <dbReference type="EMBL" id="GLK52315.1"/>
    </source>
</evidence>
<keyword evidence="1" id="KW-0732">Signal</keyword>
<feature type="domain" description="Beta-lactamase-related" evidence="2">
    <location>
        <begin position="65"/>
        <end position="342"/>
    </location>
</feature>
<organism evidence="3 4">
    <name type="scientific">Maricaulis virginensis</name>
    <dbReference type="NCBI Taxonomy" id="144022"/>
    <lineage>
        <taxon>Bacteria</taxon>
        <taxon>Pseudomonadati</taxon>
        <taxon>Pseudomonadota</taxon>
        <taxon>Alphaproteobacteria</taxon>
        <taxon>Maricaulales</taxon>
        <taxon>Maricaulaceae</taxon>
        <taxon>Maricaulis</taxon>
    </lineage>
</organism>
<name>A0A9W6MN76_9PROT</name>
<protein>
    <submittedName>
        <fullName evidence="3">Serine hydrolase</fullName>
    </submittedName>
</protein>
<dbReference type="EMBL" id="BSFE01000004">
    <property type="protein sequence ID" value="GLK52315.1"/>
    <property type="molecule type" value="Genomic_DNA"/>
</dbReference>
<comment type="caution">
    <text evidence="3">The sequence shown here is derived from an EMBL/GenBank/DDBJ whole genome shotgun (WGS) entry which is preliminary data.</text>
</comment>
<dbReference type="SUPFAM" id="SSF56601">
    <property type="entry name" value="beta-lactamase/transpeptidase-like"/>
    <property type="match status" value="1"/>
</dbReference>
<feature type="chain" id="PRO_5040724464" evidence="1">
    <location>
        <begin position="30"/>
        <end position="362"/>
    </location>
</feature>
<keyword evidence="4" id="KW-1185">Reference proteome</keyword>
<reference evidence="3" key="1">
    <citation type="journal article" date="2014" name="Int. J. Syst. Evol. Microbiol.">
        <title>Complete genome sequence of Corynebacterium casei LMG S-19264T (=DSM 44701T), isolated from a smear-ripened cheese.</title>
        <authorList>
            <consortium name="US DOE Joint Genome Institute (JGI-PGF)"/>
            <person name="Walter F."/>
            <person name="Albersmeier A."/>
            <person name="Kalinowski J."/>
            <person name="Ruckert C."/>
        </authorList>
    </citation>
    <scope>NUCLEOTIDE SEQUENCE</scope>
    <source>
        <strain evidence="3">VKM B-1513</strain>
    </source>
</reference>
<accession>A0A9W6MN76</accession>
<proteinExistence type="predicted"/>
<sequence length="362" mass="38977">MFNHHTALLTRISIAAASSLAVLSGTALAQGAPDCSVYPLASAADPAALGWSGSDLAALDARAEELGSAALMIVQGGEIVYSRGEIERPFLLHSLRKSVMSAMIGVLVDNGAITLDTTLAELEIDDLPGLTETERSATVRDIITARSGVYIASAAETQAMADSRPERGAYAPGEHWYYNNWDFNVAGHIFERVSHRTYNGAFQRMFAEPMCMQDWNAFGSYRFYAPGTAFPAYHLRISARDLALFGQLFLQDGQWNGEQLISAAWVADSTATHSQTEWPGAWAGGYGYMWWKPADDASAEAAGLAPDMYTGAGAGGHYLTVIPSRDMVIVHRMDTDQPGTPRLGMTAYGELLAEILALGQPD</sequence>
<dbReference type="PANTHER" id="PTHR43283:SF7">
    <property type="entry name" value="BETA-LACTAMASE-RELATED DOMAIN-CONTAINING PROTEIN"/>
    <property type="match status" value="1"/>
</dbReference>
<reference evidence="3" key="2">
    <citation type="submission" date="2023-01" db="EMBL/GenBank/DDBJ databases">
        <authorList>
            <person name="Sun Q."/>
            <person name="Evtushenko L."/>
        </authorList>
    </citation>
    <scope>NUCLEOTIDE SEQUENCE</scope>
    <source>
        <strain evidence="3">VKM B-1513</strain>
    </source>
</reference>
<dbReference type="Pfam" id="PF00144">
    <property type="entry name" value="Beta-lactamase"/>
    <property type="match status" value="1"/>
</dbReference>
<dbReference type="GO" id="GO:0016787">
    <property type="term" value="F:hydrolase activity"/>
    <property type="evidence" value="ECO:0007669"/>
    <property type="project" value="UniProtKB-KW"/>
</dbReference>
<dbReference type="Gene3D" id="3.40.710.10">
    <property type="entry name" value="DD-peptidase/beta-lactamase superfamily"/>
    <property type="match status" value="1"/>
</dbReference>
<dbReference type="InterPro" id="IPR001466">
    <property type="entry name" value="Beta-lactam-related"/>
</dbReference>
<dbReference type="InterPro" id="IPR012338">
    <property type="entry name" value="Beta-lactam/transpept-like"/>
</dbReference>
<feature type="signal peptide" evidence="1">
    <location>
        <begin position="1"/>
        <end position="29"/>
    </location>
</feature>
<gene>
    <name evidence="3" type="ORF">GCM10017621_18230</name>
</gene>
<evidence type="ECO:0000259" key="2">
    <source>
        <dbReference type="Pfam" id="PF00144"/>
    </source>
</evidence>
<dbReference type="Proteomes" id="UP001143486">
    <property type="component" value="Unassembled WGS sequence"/>
</dbReference>
<dbReference type="AlphaFoldDB" id="A0A9W6MN76"/>